<dbReference type="RefSeq" id="WP_319837347.1">
    <property type="nucleotide sequence ID" value="NZ_CP137624.1"/>
</dbReference>
<dbReference type="EMBL" id="CP137624">
    <property type="protein sequence ID" value="WPK12644.1"/>
    <property type="molecule type" value="Genomic_DNA"/>
</dbReference>
<gene>
    <name evidence="1" type="ORF">R6U77_02795</name>
</gene>
<proteinExistence type="predicted"/>
<keyword evidence="2" id="KW-1185">Reference proteome</keyword>
<organism evidence="1 2">
    <name type="scientific">Lysinibacillus louembei</name>
    <dbReference type="NCBI Taxonomy" id="1470088"/>
    <lineage>
        <taxon>Bacteria</taxon>
        <taxon>Bacillati</taxon>
        <taxon>Bacillota</taxon>
        <taxon>Bacilli</taxon>
        <taxon>Bacillales</taxon>
        <taxon>Bacillaceae</taxon>
        <taxon>Lysinibacillus</taxon>
    </lineage>
</organism>
<dbReference type="Proteomes" id="UP001322664">
    <property type="component" value="Chromosome"/>
</dbReference>
<name>A0ABZ0RZ18_9BACI</name>
<sequence length="181" mass="21106">MILNKSAFNLRNRFICTFKQSPHFFLNGVDMDDVLASDFKAFKMLRVLWKLSFIKIDDVENKALFDYILKANEQELIQMQNIFCSDNVLHARIKNIYTSEYKATSQNIISLVGNGDSLRHEMAIEAAVIDYISNCEDGIFGKWDYISHQVVASPFKPVDYMDKMDVFGYIYLIHYIKIFNN</sequence>
<evidence type="ECO:0000313" key="2">
    <source>
        <dbReference type="Proteomes" id="UP001322664"/>
    </source>
</evidence>
<evidence type="ECO:0000313" key="1">
    <source>
        <dbReference type="EMBL" id="WPK12644.1"/>
    </source>
</evidence>
<reference evidence="1 2" key="1">
    <citation type="submission" date="2023-09" db="EMBL/GenBank/DDBJ databases">
        <authorList>
            <person name="Page C.A."/>
            <person name="Perez-Diaz I.M."/>
        </authorList>
    </citation>
    <scope>NUCLEOTIDE SEQUENCE [LARGE SCALE GENOMIC DNA]</scope>
    <source>
        <strain evidence="1 2">Ll15</strain>
    </source>
</reference>
<accession>A0ABZ0RZ18</accession>
<protein>
    <submittedName>
        <fullName evidence="1">Uncharacterized protein</fullName>
    </submittedName>
</protein>